<keyword evidence="3 6" id="KW-0812">Transmembrane</keyword>
<evidence type="ECO:0000259" key="7">
    <source>
        <dbReference type="Pfam" id="PF01061"/>
    </source>
</evidence>
<feature type="transmembrane region" description="Helical" evidence="6">
    <location>
        <begin position="32"/>
        <end position="53"/>
    </location>
</feature>
<dbReference type="Proteomes" id="UP000249046">
    <property type="component" value="Unassembled WGS sequence"/>
</dbReference>
<evidence type="ECO:0000256" key="4">
    <source>
        <dbReference type="ARBA" id="ARBA00022989"/>
    </source>
</evidence>
<dbReference type="PANTHER" id="PTHR43229:SF3">
    <property type="entry name" value="ABC-TYPE MULTIDRUG TRANSPORT SYSTEM, PERMEASE COMPONENT"/>
    <property type="match status" value="1"/>
</dbReference>
<feature type="domain" description="ABC-2 type transporter transmembrane" evidence="7">
    <location>
        <begin position="20"/>
        <end position="216"/>
    </location>
</feature>
<evidence type="ECO:0000256" key="2">
    <source>
        <dbReference type="ARBA" id="ARBA00007783"/>
    </source>
</evidence>
<comment type="similarity">
    <text evidence="2">Belongs to the ABC-2 integral membrane protein family.</text>
</comment>
<dbReference type="AlphaFoldDB" id="A0A2W5KNQ8"/>
<dbReference type="InterPro" id="IPR000412">
    <property type="entry name" value="ABC_2_transport"/>
</dbReference>
<proteinExistence type="inferred from homology"/>
<evidence type="ECO:0000256" key="3">
    <source>
        <dbReference type="ARBA" id="ARBA00022692"/>
    </source>
</evidence>
<dbReference type="InterPro" id="IPR051784">
    <property type="entry name" value="Nod_factor_ABC_transporter"/>
</dbReference>
<evidence type="ECO:0000313" key="9">
    <source>
        <dbReference type="Proteomes" id="UP000249046"/>
    </source>
</evidence>
<dbReference type="GO" id="GO:0140359">
    <property type="term" value="F:ABC-type transporter activity"/>
    <property type="evidence" value="ECO:0007669"/>
    <property type="project" value="InterPro"/>
</dbReference>
<dbReference type="EMBL" id="QFPO01000003">
    <property type="protein sequence ID" value="PZQ18692.1"/>
    <property type="molecule type" value="Genomic_DNA"/>
</dbReference>
<dbReference type="Pfam" id="PF01061">
    <property type="entry name" value="ABC2_membrane"/>
    <property type="match status" value="1"/>
</dbReference>
<organism evidence="8 9">
    <name type="scientific">Rhodanobacter denitrificans</name>
    <dbReference type="NCBI Taxonomy" id="666685"/>
    <lineage>
        <taxon>Bacteria</taxon>
        <taxon>Pseudomonadati</taxon>
        <taxon>Pseudomonadota</taxon>
        <taxon>Gammaproteobacteria</taxon>
        <taxon>Lysobacterales</taxon>
        <taxon>Rhodanobacteraceae</taxon>
        <taxon>Rhodanobacter</taxon>
    </lineage>
</organism>
<evidence type="ECO:0000256" key="6">
    <source>
        <dbReference type="SAM" id="Phobius"/>
    </source>
</evidence>
<feature type="transmembrane region" description="Helical" evidence="6">
    <location>
        <begin position="145"/>
        <end position="168"/>
    </location>
</feature>
<comment type="caution">
    <text evidence="8">The sequence shown here is derived from an EMBL/GenBank/DDBJ whole genome shotgun (WGS) entry which is preliminary data.</text>
</comment>
<evidence type="ECO:0000256" key="5">
    <source>
        <dbReference type="ARBA" id="ARBA00023136"/>
    </source>
</evidence>
<keyword evidence="5 6" id="KW-0472">Membrane</keyword>
<name>A0A2W5KNQ8_9GAMM</name>
<dbReference type="PIRSF" id="PIRSF006648">
    <property type="entry name" value="DrrB"/>
    <property type="match status" value="1"/>
</dbReference>
<sequence length="253" mass="26876">MDAVVSAPRVGLRPYLLEAKYEFLRLLRTPSYVLPTLLFPPLFYVLFGVLLGGGRGGAEAARYLLASYGVFGIVGSALFGFGVNIAIEREQGLLTYKRALPVPPGALLVAKMVMAMAFASIISLLLAALAFTLAGVRLAPSQWALLWLVNVLGTLPFCAMGLLIGTVVSGQASPAVVNIVYLPMSFLSGLWLPLTLLPGVFAQLAPIWPAYHLGQIALKVVGRDDGGSLSVHVLVLAVLTVAFFALARRRLSA</sequence>
<feature type="transmembrane region" description="Helical" evidence="6">
    <location>
        <begin position="108"/>
        <end position="133"/>
    </location>
</feature>
<protein>
    <submittedName>
        <fullName evidence="8">ABC transporter permease</fullName>
    </submittedName>
</protein>
<comment type="subcellular location">
    <subcellularLocation>
        <location evidence="1">Membrane</location>
        <topology evidence="1">Multi-pass membrane protein</topology>
    </subcellularLocation>
</comment>
<feature type="transmembrane region" description="Helical" evidence="6">
    <location>
        <begin position="228"/>
        <end position="247"/>
    </location>
</feature>
<evidence type="ECO:0000256" key="1">
    <source>
        <dbReference type="ARBA" id="ARBA00004141"/>
    </source>
</evidence>
<dbReference type="PANTHER" id="PTHR43229">
    <property type="entry name" value="NODULATION PROTEIN J"/>
    <property type="match status" value="1"/>
</dbReference>
<feature type="transmembrane region" description="Helical" evidence="6">
    <location>
        <begin position="180"/>
        <end position="208"/>
    </location>
</feature>
<feature type="transmembrane region" description="Helical" evidence="6">
    <location>
        <begin position="65"/>
        <end position="87"/>
    </location>
</feature>
<gene>
    <name evidence="8" type="ORF">DI564_05230</name>
</gene>
<keyword evidence="4 6" id="KW-1133">Transmembrane helix</keyword>
<evidence type="ECO:0000313" key="8">
    <source>
        <dbReference type="EMBL" id="PZQ18692.1"/>
    </source>
</evidence>
<reference evidence="8 9" key="1">
    <citation type="submission" date="2017-08" db="EMBL/GenBank/DDBJ databases">
        <title>Infants hospitalized years apart are colonized by the same room-sourced microbial strains.</title>
        <authorList>
            <person name="Brooks B."/>
            <person name="Olm M.R."/>
            <person name="Firek B.A."/>
            <person name="Baker R."/>
            <person name="Thomas B.C."/>
            <person name="Morowitz M.J."/>
            <person name="Banfield J.F."/>
        </authorList>
    </citation>
    <scope>NUCLEOTIDE SEQUENCE [LARGE SCALE GENOMIC DNA]</scope>
    <source>
        <strain evidence="8">S2_005_003_R2_42</strain>
    </source>
</reference>
<dbReference type="GO" id="GO:0043190">
    <property type="term" value="C:ATP-binding cassette (ABC) transporter complex"/>
    <property type="evidence" value="ECO:0007669"/>
    <property type="project" value="InterPro"/>
</dbReference>
<dbReference type="InterPro" id="IPR013525">
    <property type="entry name" value="ABC2_TM"/>
</dbReference>
<accession>A0A2W5KNQ8</accession>